<dbReference type="InterPro" id="IPR018200">
    <property type="entry name" value="USP_CS"/>
</dbReference>
<feature type="domain" description="UBP-type" evidence="19">
    <location>
        <begin position="157"/>
        <end position="273"/>
    </location>
</feature>
<dbReference type="GO" id="GO:0016579">
    <property type="term" value="P:protein deubiquitination"/>
    <property type="evidence" value="ECO:0007669"/>
    <property type="project" value="InterPro"/>
</dbReference>
<sequence>MEKTTPFASKCRQASPHDTVLNSECAFTFHTPFSPNGILVNLSTFIGTIDDLALGKESEGIFVRIVKKRIPKIEKEEKVTKLGIGIEGGFETDAFDEEATYSIVVLSQDGCTELPYNAETKNDFPMNVTASVESVIHHAGAAVQQDLQAFELDQEKPVSKYAESLEFVDNGVTISPNPSDWKCEKSGDVENIWLNLSDGYIGGGRKNWDGSGGSNGALDHFNETGQKYPLVVKLGTISEDITSADCYSYAPDEDGPVIIPNLKELLMKRGINVAGMQKTVKSTAELEVELNANYAFDAITEAGAKLVPISGPGYQGLQNLGNSCYINSVMQMLLSGVVAELASRYGTSSGSDVTQHPLLKVDPVDAPTDLLCQTTKLGCALTSGEFAVPVTETEVDDSSTPSKDPQYRIPPRMFKHLIGKGHVDFCTGQQQDAAQFLQYFLEKIDDAEVKNNSRLQKDGTDGEAPRTASLFAHKTTSRLVCSKDGKVKYKDSQPESVLSLRVPMEKGEVIAKASSSTDSEPEEKRQKAEKEIPTVSFNACLDSWAEAHTIDGVRWSHLGDAVAGAVEETKFGNFPRYLIVQIQRYELGPDWTPRKLEVNIDVPSEVDLTPYKCSGPLEGEDVVAEDTDMEVDSSGGTNESTSVSVDEGAVAQLMDMGFSMNGCIRALHATGGSNVELAMNWIFEHNGDPDFNDPLPAASATPNTSSTSAVDESVVSSLVANLGMFTADQVRVALEECSGSADRAADWLFSNMDDLDGAIARLQSKKEESNASSGPTPTVSLEDGEGKYSLVGIVSHIGKNTGSGHYVAHLKKDNKWVIFNDENVALSEKPPIQHAYLYLFQRMDTIGKEPTSF</sequence>
<comment type="caution">
    <text evidence="20">The sequence shown here is derived from an EMBL/GenBank/DDBJ whole genome shotgun (WGS) entry which is preliminary data.</text>
</comment>
<keyword evidence="9 11" id="KW-0788">Thiol protease</keyword>
<dbReference type="EC" id="3.4.19.12" evidence="11 15"/>
<dbReference type="SUPFAM" id="SSF57850">
    <property type="entry name" value="RING/U-box"/>
    <property type="match status" value="1"/>
</dbReference>
<dbReference type="InterPro" id="IPR016652">
    <property type="entry name" value="Ubiquitinyl_hydrolase"/>
</dbReference>
<evidence type="ECO:0000256" key="11">
    <source>
        <dbReference type="PIRNR" id="PIRNR016308"/>
    </source>
</evidence>
<dbReference type="InterPro" id="IPR028889">
    <property type="entry name" value="USP"/>
</dbReference>
<dbReference type="Pfam" id="PF00443">
    <property type="entry name" value="UCH"/>
    <property type="match status" value="1"/>
</dbReference>
<dbReference type="PANTHER" id="PTHR24006">
    <property type="entry name" value="UBIQUITIN CARBOXYL-TERMINAL HYDROLASE"/>
    <property type="match status" value="1"/>
</dbReference>
<evidence type="ECO:0000256" key="1">
    <source>
        <dbReference type="ARBA" id="ARBA00000707"/>
    </source>
</evidence>
<dbReference type="GO" id="GO:0005829">
    <property type="term" value="C:cytosol"/>
    <property type="evidence" value="ECO:0007669"/>
    <property type="project" value="TreeGrafter"/>
</dbReference>
<dbReference type="Gene3D" id="1.10.8.10">
    <property type="entry name" value="DNA helicase RuvA subunit, C-terminal domain"/>
    <property type="match status" value="2"/>
</dbReference>
<dbReference type="InterPro" id="IPR038765">
    <property type="entry name" value="Papain-like_cys_pep_sf"/>
</dbReference>
<dbReference type="InterPro" id="IPR001394">
    <property type="entry name" value="Peptidase_C19_UCH"/>
</dbReference>
<evidence type="ECO:0000256" key="3">
    <source>
        <dbReference type="ARBA" id="ARBA00022670"/>
    </source>
</evidence>
<evidence type="ECO:0000259" key="18">
    <source>
        <dbReference type="PROSITE" id="PS50235"/>
    </source>
</evidence>
<keyword evidence="5" id="KW-0677">Repeat</keyword>
<evidence type="ECO:0000256" key="7">
    <source>
        <dbReference type="ARBA" id="ARBA00022786"/>
    </source>
</evidence>
<evidence type="ECO:0000259" key="17">
    <source>
        <dbReference type="PROSITE" id="PS50030"/>
    </source>
</evidence>
<dbReference type="GO" id="GO:0004843">
    <property type="term" value="F:cysteine-type deubiquitinase activity"/>
    <property type="evidence" value="ECO:0007669"/>
    <property type="project" value="UniProtKB-UniRule"/>
</dbReference>
<dbReference type="FunFam" id="1.10.8.10:FF:000086">
    <property type="entry name" value="Ubiquitin carboxyl-terminal hydrolase"/>
    <property type="match status" value="1"/>
</dbReference>
<evidence type="ECO:0000256" key="12">
    <source>
        <dbReference type="PIRSR" id="PIRSR016308-1"/>
    </source>
</evidence>
<dbReference type="InterPro" id="IPR013083">
    <property type="entry name" value="Znf_RING/FYVE/PHD"/>
</dbReference>
<organism evidence="20 21">
    <name type="scientific">Chaetoceros tenuissimus</name>
    <dbReference type="NCBI Taxonomy" id="426638"/>
    <lineage>
        <taxon>Eukaryota</taxon>
        <taxon>Sar</taxon>
        <taxon>Stramenopiles</taxon>
        <taxon>Ochrophyta</taxon>
        <taxon>Bacillariophyta</taxon>
        <taxon>Coscinodiscophyceae</taxon>
        <taxon>Chaetocerotophycidae</taxon>
        <taxon>Chaetocerotales</taxon>
        <taxon>Chaetocerotaceae</taxon>
        <taxon>Chaetoceros</taxon>
    </lineage>
</organism>
<dbReference type="PROSITE" id="PS50030">
    <property type="entry name" value="UBA"/>
    <property type="match status" value="2"/>
</dbReference>
<dbReference type="Gene3D" id="3.90.70.10">
    <property type="entry name" value="Cysteine proteinases"/>
    <property type="match status" value="1"/>
</dbReference>
<dbReference type="InterPro" id="IPR015940">
    <property type="entry name" value="UBA"/>
</dbReference>
<keyword evidence="4 11" id="KW-0479">Metal-binding</keyword>
<dbReference type="PANTHER" id="PTHR24006:SF664">
    <property type="entry name" value="UBIQUITIN CARBOXYL-TERMINAL HYDROLASE"/>
    <property type="match status" value="1"/>
</dbReference>
<dbReference type="Pfam" id="PF00627">
    <property type="entry name" value="UBA"/>
    <property type="match status" value="2"/>
</dbReference>
<feature type="compositionally biased region" description="Polar residues" evidence="16">
    <location>
        <begin position="770"/>
        <end position="779"/>
    </location>
</feature>
<reference evidence="20 21" key="1">
    <citation type="journal article" date="2021" name="Sci. Rep.">
        <title>The genome of the diatom Chaetoceros tenuissimus carries an ancient integrated fragment of an extant virus.</title>
        <authorList>
            <person name="Hongo Y."/>
            <person name="Kimura K."/>
            <person name="Takaki Y."/>
            <person name="Yoshida Y."/>
            <person name="Baba S."/>
            <person name="Kobayashi G."/>
            <person name="Nagasaki K."/>
            <person name="Hano T."/>
            <person name="Tomaru Y."/>
        </authorList>
    </citation>
    <scope>NUCLEOTIDE SEQUENCE [LARGE SCALE GENOMIC DNA]</scope>
    <source>
        <strain evidence="20 21">NIES-3715</strain>
    </source>
</reference>
<dbReference type="GO" id="GO:0005634">
    <property type="term" value="C:nucleus"/>
    <property type="evidence" value="ECO:0007669"/>
    <property type="project" value="TreeGrafter"/>
</dbReference>
<evidence type="ECO:0000313" key="20">
    <source>
        <dbReference type="EMBL" id="GFH58403.1"/>
    </source>
</evidence>
<feature type="region of interest" description="Disordered" evidence="16">
    <location>
        <begin position="509"/>
        <end position="530"/>
    </location>
</feature>
<accession>A0AAD3D5Y6</accession>
<dbReference type="PROSITE" id="PS50235">
    <property type="entry name" value="USP_3"/>
    <property type="match status" value="1"/>
</dbReference>
<evidence type="ECO:0000313" key="21">
    <source>
        <dbReference type="Proteomes" id="UP001054902"/>
    </source>
</evidence>
<dbReference type="SMART" id="SM00290">
    <property type="entry name" value="ZnF_UBP"/>
    <property type="match status" value="1"/>
</dbReference>
<dbReference type="Gene3D" id="3.30.40.10">
    <property type="entry name" value="Zinc/RING finger domain, C3HC4 (zinc finger)"/>
    <property type="match status" value="2"/>
</dbReference>
<feature type="binding site" evidence="13">
    <location>
        <position position="183"/>
    </location>
    <ligand>
        <name>Zn(2+)</name>
        <dbReference type="ChEBI" id="CHEBI:29105"/>
    </ligand>
</feature>
<comment type="similarity">
    <text evidence="2 11 15">Belongs to the peptidase C19 family.</text>
</comment>
<dbReference type="SMART" id="SM00165">
    <property type="entry name" value="UBA"/>
    <property type="match status" value="2"/>
</dbReference>
<gene>
    <name evidence="20" type="ORF">CTEN210_14879</name>
</gene>
<feature type="domain" description="UBA" evidence="17">
    <location>
        <begin position="709"/>
        <end position="751"/>
    </location>
</feature>
<evidence type="ECO:0000256" key="9">
    <source>
        <dbReference type="ARBA" id="ARBA00022807"/>
    </source>
</evidence>
<evidence type="ECO:0000256" key="13">
    <source>
        <dbReference type="PIRSR" id="PIRSR016308-3"/>
    </source>
</evidence>
<evidence type="ECO:0000256" key="8">
    <source>
        <dbReference type="ARBA" id="ARBA00022801"/>
    </source>
</evidence>
<evidence type="ECO:0000259" key="19">
    <source>
        <dbReference type="PROSITE" id="PS50271"/>
    </source>
</evidence>
<dbReference type="InterPro" id="IPR001607">
    <property type="entry name" value="Znf_UBP"/>
</dbReference>
<keyword evidence="3 11" id="KW-0645">Protease</keyword>
<dbReference type="PIRSF" id="PIRSF016308">
    <property type="entry name" value="UBP"/>
    <property type="match status" value="1"/>
</dbReference>
<keyword evidence="8 11" id="KW-0378">Hydrolase</keyword>
<dbReference type="AlphaFoldDB" id="A0AAD3D5Y6"/>
<evidence type="ECO:0000256" key="16">
    <source>
        <dbReference type="SAM" id="MobiDB-lite"/>
    </source>
</evidence>
<dbReference type="Pfam" id="PF02148">
    <property type="entry name" value="zf-UBP"/>
    <property type="match status" value="1"/>
</dbReference>
<dbReference type="InterPro" id="IPR009060">
    <property type="entry name" value="UBA-like_sf"/>
</dbReference>
<name>A0AAD3D5Y6_9STRA</name>
<dbReference type="PROSITE" id="PS00972">
    <property type="entry name" value="USP_1"/>
    <property type="match status" value="1"/>
</dbReference>
<evidence type="ECO:0000256" key="14">
    <source>
        <dbReference type="PROSITE-ProRule" id="PRU00502"/>
    </source>
</evidence>
<keyword evidence="6 14" id="KW-0863">Zinc-finger</keyword>
<dbReference type="Pfam" id="PF17807">
    <property type="entry name" value="zf-UBP_var"/>
    <property type="match status" value="1"/>
</dbReference>
<feature type="active site" description="Nucleophile" evidence="12">
    <location>
        <position position="324"/>
    </location>
</feature>
<proteinExistence type="inferred from homology"/>
<evidence type="ECO:0000256" key="2">
    <source>
        <dbReference type="ARBA" id="ARBA00009085"/>
    </source>
</evidence>
<feature type="active site" description="Proton acceptor" evidence="12">
    <location>
        <position position="805"/>
    </location>
</feature>
<feature type="domain" description="USP" evidence="18">
    <location>
        <begin position="315"/>
        <end position="843"/>
    </location>
</feature>
<feature type="region of interest" description="Disordered" evidence="16">
    <location>
        <begin position="764"/>
        <end position="783"/>
    </location>
</feature>
<keyword evidence="21" id="KW-1185">Reference proteome</keyword>
<dbReference type="SUPFAM" id="SSF54001">
    <property type="entry name" value="Cysteine proteinases"/>
    <property type="match status" value="1"/>
</dbReference>
<evidence type="ECO:0000256" key="4">
    <source>
        <dbReference type="ARBA" id="ARBA00022723"/>
    </source>
</evidence>
<keyword evidence="7 11" id="KW-0833">Ubl conjugation pathway</keyword>
<dbReference type="EMBL" id="BLLK01000062">
    <property type="protein sequence ID" value="GFH58403.1"/>
    <property type="molecule type" value="Genomic_DNA"/>
</dbReference>
<feature type="domain" description="UBA" evidence="17">
    <location>
        <begin position="644"/>
        <end position="685"/>
    </location>
</feature>
<dbReference type="InterPro" id="IPR041432">
    <property type="entry name" value="UBP13_Znf-UBP_var"/>
</dbReference>
<comment type="catalytic activity">
    <reaction evidence="1 11 15">
        <text>Thiol-dependent hydrolysis of ester, thioester, amide, peptide and isopeptide bonds formed by the C-terminal Gly of ubiquitin (a 76-residue protein attached to proteins as an intracellular targeting signal).</text>
        <dbReference type="EC" id="3.4.19.12"/>
    </reaction>
</comment>
<protein>
    <recommendedName>
        <fullName evidence="11 15">Ubiquitin carboxyl-terminal hydrolase</fullName>
        <ecNumber evidence="11 15">3.4.19.12</ecNumber>
    </recommendedName>
</protein>
<dbReference type="GO" id="GO:0006508">
    <property type="term" value="P:proteolysis"/>
    <property type="evidence" value="ECO:0007669"/>
    <property type="project" value="UniProtKB-KW"/>
</dbReference>
<dbReference type="PROSITE" id="PS00973">
    <property type="entry name" value="USP_2"/>
    <property type="match status" value="1"/>
</dbReference>
<dbReference type="InterPro" id="IPR050164">
    <property type="entry name" value="Peptidase_C19"/>
</dbReference>
<dbReference type="PROSITE" id="PS50271">
    <property type="entry name" value="ZF_UBP"/>
    <property type="match status" value="1"/>
</dbReference>
<keyword evidence="10 11" id="KW-0862">Zinc</keyword>
<evidence type="ECO:0000256" key="5">
    <source>
        <dbReference type="ARBA" id="ARBA00022737"/>
    </source>
</evidence>
<dbReference type="Proteomes" id="UP001054902">
    <property type="component" value="Unassembled WGS sequence"/>
</dbReference>
<evidence type="ECO:0000256" key="15">
    <source>
        <dbReference type="RuleBase" id="RU366025"/>
    </source>
</evidence>
<evidence type="ECO:0000256" key="6">
    <source>
        <dbReference type="ARBA" id="ARBA00022771"/>
    </source>
</evidence>
<dbReference type="SUPFAM" id="SSF46934">
    <property type="entry name" value="UBA-like"/>
    <property type="match status" value="1"/>
</dbReference>
<evidence type="ECO:0000256" key="10">
    <source>
        <dbReference type="ARBA" id="ARBA00022833"/>
    </source>
</evidence>
<dbReference type="GO" id="GO:0008270">
    <property type="term" value="F:zinc ion binding"/>
    <property type="evidence" value="ECO:0007669"/>
    <property type="project" value="UniProtKB-UniRule"/>
</dbReference>